<evidence type="ECO:0000256" key="3">
    <source>
        <dbReference type="SAM" id="MobiDB-lite"/>
    </source>
</evidence>
<feature type="region of interest" description="Disordered" evidence="3">
    <location>
        <begin position="500"/>
        <end position="522"/>
    </location>
</feature>
<feature type="domain" description="C3H1-type" evidence="6">
    <location>
        <begin position="196"/>
        <end position="223"/>
    </location>
</feature>
<dbReference type="InterPro" id="IPR003954">
    <property type="entry name" value="RRM_euk-type"/>
</dbReference>
<dbReference type="PANTHER" id="PTHR12603">
    <property type="entry name" value="CCR4-NOT TRANSCRIPTION COMPLEX RELATED"/>
    <property type="match status" value="1"/>
</dbReference>
<evidence type="ECO:0000259" key="6">
    <source>
        <dbReference type="PROSITE" id="PS50103"/>
    </source>
</evidence>
<accession>A0A9Q1MQY7</accession>
<evidence type="ECO:0000259" key="4">
    <source>
        <dbReference type="PROSITE" id="PS50089"/>
    </source>
</evidence>
<keyword evidence="2" id="KW-0862">Zinc</keyword>
<evidence type="ECO:0008006" key="9">
    <source>
        <dbReference type="Google" id="ProtNLM"/>
    </source>
</evidence>
<dbReference type="SMART" id="SM00360">
    <property type="entry name" value="RRM"/>
    <property type="match status" value="1"/>
</dbReference>
<feature type="region of interest" description="Disordered" evidence="3">
    <location>
        <begin position="271"/>
        <end position="362"/>
    </location>
</feature>
<dbReference type="PANTHER" id="PTHR12603:SF23">
    <property type="entry name" value="CCR4-NOT TRANSCRIPTION COMPLEX SUBUNIT 4"/>
    <property type="match status" value="1"/>
</dbReference>
<dbReference type="InterPro" id="IPR000571">
    <property type="entry name" value="Znf_CCCH"/>
</dbReference>
<dbReference type="GO" id="GO:0030014">
    <property type="term" value="C:CCR4-NOT complex"/>
    <property type="evidence" value="ECO:0007669"/>
    <property type="project" value="InterPro"/>
</dbReference>
<keyword evidence="1" id="KW-0694">RNA-binding</keyword>
<feature type="compositionally biased region" description="Low complexity" evidence="3">
    <location>
        <begin position="283"/>
        <end position="292"/>
    </location>
</feature>
<reference evidence="8" key="1">
    <citation type="journal article" date="2023" name="Proc. Natl. Acad. Sci. U.S.A.">
        <title>Genomic and structural basis for evolution of tropane alkaloid biosynthesis.</title>
        <authorList>
            <person name="Wanga Y.-J."/>
            <person name="Taina T."/>
            <person name="Yua J.-Y."/>
            <person name="Lia J."/>
            <person name="Xua B."/>
            <person name="Chenc J."/>
            <person name="D'Auriad J.C."/>
            <person name="Huanga J.-P."/>
            <person name="Huanga S.-X."/>
        </authorList>
    </citation>
    <scope>NUCLEOTIDE SEQUENCE [LARGE SCALE GENOMIC DNA]</scope>
    <source>
        <strain evidence="8">cv. KIB-2019</strain>
    </source>
</reference>
<dbReference type="PROSITE" id="PS50102">
    <property type="entry name" value="RRM"/>
    <property type="match status" value="1"/>
</dbReference>
<dbReference type="CDD" id="cd12438">
    <property type="entry name" value="RRM_CNOT4"/>
    <property type="match status" value="1"/>
</dbReference>
<dbReference type="InterPro" id="IPR001841">
    <property type="entry name" value="Znf_RING"/>
</dbReference>
<dbReference type="InterPro" id="IPR012677">
    <property type="entry name" value="Nucleotide-bd_a/b_plait_sf"/>
</dbReference>
<comment type="caution">
    <text evidence="7">The sequence shown here is derived from an EMBL/GenBank/DDBJ whole genome shotgun (WGS) entry which is preliminary data.</text>
</comment>
<dbReference type="GO" id="GO:0008270">
    <property type="term" value="F:zinc ion binding"/>
    <property type="evidence" value="ECO:0007669"/>
    <property type="project" value="UniProtKB-KW"/>
</dbReference>
<evidence type="ECO:0000259" key="5">
    <source>
        <dbReference type="PROSITE" id="PS50102"/>
    </source>
</evidence>
<dbReference type="InterPro" id="IPR034261">
    <property type="entry name" value="CNOT4_RRM"/>
</dbReference>
<dbReference type="GO" id="GO:0003723">
    <property type="term" value="F:RNA binding"/>
    <property type="evidence" value="ECO:0007669"/>
    <property type="project" value="UniProtKB-UniRule"/>
</dbReference>
<dbReference type="SUPFAM" id="SSF57850">
    <property type="entry name" value="RING/U-box"/>
    <property type="match status" value="1"/>
</dbReference>
<evidence type="ECO:0000256" key="1">
    <source>
        <dbReference type="PROSITE-ProRule" id="PRU00176"/>
    </source>
</evidence>
<dbReference type="EMBL" id="JAJAGQ010000005">
    <property type="protein sequence ID" value="KAJ8563678.1"/>
    <property type="molecule type" value="Genomic_DNA"/>
</dbReference>
<dbReference type="SMART" id="SM00361">
    <property type="entry name" value="RRM_1"/>
    <property type="match status" value="1"/>
</dbReference>
<dbReference type="Gene3D" id="3.30.70.330">
    <property type="match status" value="1"/>
</dbReference>
<feature type="compositionally biased region" description="Basic and acidic residues" evidence="3">
    <location>
        <begin position="500"/>
        <end position="512"/>
    </location>
</feature>
<dbReference type="InterPro" id="IPR035979">
    <property type="entry name" value="RBD_domain_sf"/>
</dbReference>
<dbReference type="OrthoDB" id="1923159at2759"/>
<dbReference type="PROSITE" id="PS50103">
    <property type="entry name" value="ZF_C3H1"/>
    <property type="match status" value="1"/>
</dbReference>
<protein>
    <recommendedName>
        <fullName evidence="9">CCR4-NOT transcription complex subunit 4</fullName>
    </recommendedName>
</protein>
<dbReference type="SUPFAM" id="SSF54928">
    <property type="entry name" value="RNA-binding domain, RBD"/>
    <property type="match status" value="1"/>
</dbReference>
<dbReference type="InterPro" id="IPR039780">
    <property type="entry name" value="Mot2"/>
</dbReference>
<feature type="compositionally biased region" description="Low complexity" evidence="3">
    <location>
        <begin position="717"/>
        <end position="728"/>
    </location>
</feature>
<dbReference type="GO" id="GO:0004842">
    <property type="term" value="F:ubiquitin-protein transferase activity"/>
    <property type="evidence" value="ECO:0007669"/>
    <property type="project" value="InterPro"/>
</dbReference>
<organism evidence="7 8">
    <name type="scientific">Anisodus acutangulus</name>
    <dbReference type="NCBI Taxonomy" id="402998"/>
    <lineage>
        <taxon>Eukaryota</taxon>
        <taxon>Viridiplantae</taxon>
        <taxon>Streptophyta</taxon>
        <taxon>Embryophyta</taxon>
        <taxon>Tracheophyta</taxon>
        <taxon>Spermatophyta</taxon>
        <taxon>Magnoliopsida</taxon>
        <taxon>eudicotyledons</taxon>
        <taxon>Gunneridae</taxon>
        <taxon>Pentapetalae</taxon>
        <taxon>asterids</taxon>
        <taxon>lamiids</taxon>
        <taxon>Solanales</taxon>
        <taxon>Solanaceae</taxon>
        <taxon>Solanoideae</taxon>
        <taxon>Hyoscyameae</taxon>
        <taxon>Anisodus</taxon>
    </lineage>
</organism>
<feature type="compositionally biased region" description="Low complexity" evidence="3">
    <location>
        <begin position="322"/>
        <end position="356"/>
    </location>
</feature>
<gene>
    <name evidence="7" type="ORF">K7X08_032130</name>
</gene>
<evidence type="ECO:0000313" key="7">
    <source>
        <dbReference type="EMBL" id="KAJ8563678.1"/>
    </source>
</evidence>
<dbReference type="AlphaFoldDB" id="A0A9Q1MQY7"/>
<dbReference type="GO" id="GO:0016567">
    <property type="term" value="P:protein ubiquitination"/>
    <property type="evidence" value="ECO:0007669"/>
    <property type="project" value="TreeGrafter"/>
</dbReference>
<feature type="zinc finger region" description="C3H1-type" evidence="2">
    <location>
        <begin position="196"/>
        <end position="223"/>
    </location>
</feature>
<feature type="region of interest" description="Disordered" evidence="3">
    <location>
        <begin position="384"/>
        <end position="403"/>
    </location>
</feature>
<feature type="region of interest" description="Disordered" evidence="3">
    <location>
        <begin position="709"/>
        <end position="748"/>
    </location>
</feature>
<feature type="domain" description="RING-type" evidence="4">
    <location>
        <begin position="15"/>
        <end position="63"/>
    </location>
</feature>
<feature type="region of interest" description="Disordered" evidence="3">
    <location>
        <begin position="811"/>
        <end position="831"/>
    </location>
</feature>
<feature type="domain" description="RRM" evidence="5">
    <location>
        <begin position="113"/>
        <end position="199"/>
    </location>
</feature>
<keyword evidence="8" id="KW-1185">Reference proteome</keyword>
<dbReference type="Pfam" id="PF14570">
    <property type="entry name" value="zf-RING_4"/>
    <property type="match status" value="1"/>
</dbReference>
<name>A0A9Q1MQY7_9SOLA</name>
<dbReference type="InterPro" id="IPR039515">
    <property type="entry name" value="NOT4_mRING-HC-C4C4"/>
</dbReference>
<keyword evidence="2" id="KW-0479">Metal-binding</keyword>
<dbReference type="Proteomes" id="UP001152561">
    <property type="component" value="Unassembled WGS sequence"/>
</dbReference>
<dbReference type="InterPro" id="IPR000504">
    <property type="entry name" value="RRM_dom"/>
</dbReference>
<dbReference type="PROSITE" id="PS50089">
    <property type="entry name" value="ZF_RING_2"/>
    <property type="match status" value="1"/>
</dbReference>
<dbReference type="Gene3D" id="3.30.40.10">
    <property type="entry name" value="Zinc/RING finger domain, C3HC4 (zinc finger)"/>
    <property type="match status" value="1"/>
</dbReference>
<feature type="compositionally biased region" description="Polar residues" evidence="3">
    <location>
        <begin position="739"/>
        <end position="748"/>
    </location>
</feature>
<dbReference type="FunFam" id="3.30.70.330:FF:000161">
    <property type="entry name" value="RNA binding (RRM/RBD/RNP motifs) family protein"/>
    <property type="match status" value="1"/>
</dbReference>
<evidence type="ECO:0000313" key="8">
    <source>
        <dbReference type="Proteomes" id="UP001152561"/>
    </source>
</evidence>
<keyword evidence="2" id="KW-0863">Zinc-finger</keyword>
<proteinExistence type="predicted"/>
<evidence type="ECO:0000256" key="2">
    <source>
        <dbReference type="PROSITE-ProRule" id="PRU00723"/>
    </source>
</evidence>
<sequence>MLITETMSDQGEKTCPLCAEEMDLTDQQLKPCKCGYQICVWCWHHIMEMAEKDETEGRCPACRSPYNKEKIVGTAANCEKMAGSEKKLTSRKGKSKTADSRKQLSSVRVIQRNLVYIVGLPLSLADEDLLQQKEYFAQYGKVLKVSMSRTAAGAIQQFTNNTCSVYITYSKEEEAVRCIQSVHGFVLDGRPLRVCFGTTKYCHAWLRGVPCTNPDCLYLHEIGLHEDSFTKDEVISAYTRSRVQQITGAINSMQRRSGSFLPPPADDYCNNSSASAGEPISKTAANNSATSARGSPPNNSSGRSAALPAGALWGTRTLNNQLPPASAASSNGLPPASAASSNGLPPASAPSSSGPLKQKAETCGPLTCSTAVSNNCQVSLPAEAGKKAIHSKESGTSQEKDKIDTLEPVKQFAGADDATYSSEKPSITARPASSFMNSQLHITPSLKDKDIHLITPSSAANTFDLPVMSNGPSLPKDSYDATDVEKNVCSEFSALSIDRQQKSHASYEKSRETSPSQMNGKSVISADDVCISRQTSALRLETQAQEIQDTTPEMEDDLLSFNAQRHSAPEVILEKSHSLSPSISLHSSGQLKGYSPQFANGVGPIRANMQTFDQRADSVVQPSSIGELPNGYPENVFSCAGNLGSTDYTYHLSNEGNMMHKDRFEGDHSTTSDRGENNLISNILSMDFDPWNESLASQNLVKLLGETDNQQGSLRVSNSKKLQSSNQSRFSFAREEESMNPSADSRPSLSYIERSYSHHPLDQDFPNSRSNQFDGFGTHNGFSLFNNQESNGFANNYSQLSSNKLSVSRSQMAAPPGFSAPNRAPPPGFTREKMELNFAPLSGTHMLDTSLLHNEYQAPSIGDVNNGDIEFMDPAILAVGKGRVQNGLNFSSLDMSPSFAPQPSAFENEARLQLLMQRSLSMHPNQRFTDNGDNFSSFNDAYGVSSRVVEQTLVNNFSPFSELNLPQSRNSVMSNGQWDGWNGVPSGNELGMAELLRSERLGYNKFLNGYEESKFRMPNSGELYNNRTFGI</sequence>
<dbReference type="InterPro" id="IPR013083">
    <property type="entry name" value="Znf_RING/FYVE/PHD"/>
</dbReference>
<feature type="compositionally biased region" description="Polar residues" evidence="3">
    <location>
        <begin position="513"/>
        <end position="522"/>
    </location>
</feature>
<dbReference type="CDD" id="cd16618">
    <property type="entry name" value="mRING-HC-C4C4_CNOT4"/>
    <property type="match status" value="1"/>
</dbReference>
<dbReference type="Pfam" id="PF00076">
    <property type="entry name" value="RRM_1"/>
    <property type="match status" value="1"/>
</dbReference>